<dbReference type="InterPro" id="IPR036583">
    <property type="entry name" value="23S_rRNA_IVS_sf"/>
</dbReference>
<evidence type="ECO:0000313" key="1">
    <source>
        <dbReference type="EMBL" id="MBL0765291.1"/>
    </source>
</evidence>
<keyword evidence="2" id="KW-1185">Reference proteome</keyword>
<dbReference type="RefSeq" id="WP_201919769.1">
    <property type="nucleotide sequence ID" value="NZ_JAERQG010000002.1"/>
</dbReference>
<comment type="caution">
    <text evidence="1">The sequence shown here is derived from an EMBL/GenBank/DDBJ whole genome shotgun (WGS) entry which is preliminary data.</text>
</comment>
<dbReference type="PANTHER" id="PTHR38471:SF2">
    <property type="entry name" value="FOUR HELIX BUNDLE PROTEIN"/>
    <property type="match status" value="1"/>
</dbReference>
<gene>
    <name evidence="1" type="ORF">JKP34_08530</name>
</gene>
<dbReference type="Gene3D" id="1.20.1440.60">
    <property type="entry name" value="23S rRNA-intervening sequence"/>
    <property type="match status" value="1"/>
</dbReference>
<sequence>MKNFKKLKVWQNGMQIVFTMYKLTKLFPSEEKFGLTSQMNRAAVSIPSNISEGSSRDSSKEHKYFLQIALGSCFELETQVLIAEELKLGEKVILEQLKKLINEEQKMLMSFISKL</sequence>
<dbReference type="AlphaFoldDB" id="A0A937DJK3"/>
<dbReference type="NCBIfam" id="TIGR02436">
    <property type="entry name" value="four helix bundle protein"/>
    <property type="match status" value="1"/>
</dbReference>
<accession>A0A937DJK3</accession>
<organism evidence="1 2">
    <name type="scientific">Marivirga atlantica</name>
    <dbReference type="NCBI Taxonomy" id="1548457"/>
    <lineage>
        <taxon>Bacteria</taxon>
        <taxon>Pseudomonadati</taxon>
        <taxon>Bacteroidota</taxon>
        <taxon>Cytophagia</taxon>
        <taxon>Cytophagales</taxon>
        <taxon>Marivirgaceae</taxon>
        <taxon>Marivirga</taxon>
    </lineage>
</organism>
<evidence type="ECO:0000313" key="2">
    <source>
        <dbReference type="Proteomes" id="UP000642920"/>
    </source>
</evidence>
<dbReference type="InterPro" id="IPR012657">
    <property type="entry name" value="23S_rRNA-intervening_sequence"/>
</dbReference>
<dbReference type="PANTHER" id="PTHR38471">
    <property type="entry name" value="FOUR HELIX BUNDLE PROTEIN"/>
    <property type="match status" value="1"/>
</dbReference>
<dbReference type="SUPFAM" id="SSF158446">
    <property type="entry name" value="IVS-encoded protein-like"/>
    <property type="match status" value="1"/>
</dbReference>
<dbReference type="Pfam" id="PF05635">
    <property type="entry name" value="23S_rRNA_IVP"/>
    <property type="match status" value="1"/>
</dbReference>
<name>A0A937DJK3_9BACT</name>
<protein>
    <submittedName>
        <fullName evidence="1">Four helix bundle protein</fullName>
    </submittedName>
</protein>
<dbReference type="Proteomes" id="UP000642920">
    <property type="component" value="Unassembled WGS sequence"/>
</dbReference>
<dbReference type="CDD" id="cd16377">
    <property type="entry name" value="23S_rRNA_IVP_like"/>
    <property type="match status" value="1"/>
</dbReference>
<proteinExistence type="predicted"/>
<reference evidence="1" key="1">
    <citation type="submission" date="2021-01" db="EMBL/GenBank/DDBJ databases">
        <title>Marivirga sp. nov., isolated from intertidal surface sediments.</title>
        <authorList>
            <person name="Zhang M."/>
        </authorList>
    </citation>
    <scope>NUCLEOTIDE SEQUENCE</scope>
    <source>
        <strain evidence="1">SM1354</strain>
    </source>
</reference>
<dbReference type="EMBL" id="JAERQG010000002">
    <property type="protein sequence ID" value="MBL0765291.1"/>
    <property type="molecule type" value="Genomic_DNA"/>
</dbReference>